<gene>
    <name evidence="7" type="ordered locus">P700755_001496</name>
</gene>
<evidence type="ECO:0000256" key="1">
    <source>
        <dbReference type="ARBA" id="ARBA00000085"/>
    </source>
</evidence>
<dbReference type="SMART" id="SM00387">
    <property type="entry name" value="HATPase_c"/>
    <property type="match status" value="1"/>
</dbReference>
<dbReference type="PANTHER" id="PTHR43547">
    <property type="entry name" value="TWO-COMPONENT HISTIDINE KINASE"/>
    <property type="match status" value="1"/>
</dbReference>
<dbReference type="PANTHER" id="PTHR43547:SF2">
    <property type="entry name" value="HYBRID SIGNAL TRANSDUCTION HISTIDINE KINASE C"/>
    <property type="match status" value="1"/>
</dbReference>
<name>K4ISD0_PSYTT</name>
<evidence type="ECO:0000313" key="8">
    <source>
        <dbReference type="Proteomes" id="UP000008514"/>
    </source>
</evidence>
<dbReference type="Pfam" id="PF00072">
    <property type="entry name" value="Response_reg"/>
    <property type="match status" value="1"/>
</dbReference>
<dbReference type="InterPro" id="IPR036890">
    <property type="entry name" value="HATPase_C_sf"/>
</dbReference>
<evidence type="ECO:0000256" key="3">
    <source>
        <dbReference type="ARBA" id="ARBA00022553"/>
    </source>
</evidence>
<sequence>MYKVLIVEDTLAIREEIYDILLMEGYEVFQAENGLIGFELALKEQPDLIVSDILMPELNGFEMFEKLQTNNKTVSIPLIFLSAKAEKEDIRIGMNLGAEDYLTKPTNVDDLLNAVKNKIKKKLIIDQTISAKTGALSKILQSQKNELDNYSHLISHELKSSLRNISDLLTWSQEDRDETNNFQDSTINFQLMEDRIEKMDLLLAKLEHYNNITSATFKNKLVNSNTIVKRIINEIHKPSAVTIKIKNELPTLFVDENMVEKVFKILIGNALNHIDKKTGFIEIACDITQKDYVFSITDNGIGIHEKYHKKIFNMFEAMESTKSAGIGLSMAKKIISHYNGQVYLKSIPNVETTFYFNLPISEVSPVKQRI</sequence>
<dbReference type="Proteomes" id="UP000008514">
    <property type="component" value="Chromosome"/>
</dbReference>
<keyword evidence="8" id="KW-1185">Reference proteome</keyword>
<evidence type="ECO:0000313" key="7">
    <source>
        <dbReference type="EMBL" id="AFU68390.1"/>
    </source>
</evidence>
<evidence type="ECO:0000259" key="5">
    <source>
        <dbReference type="PROSITE" id="PS50109"/>
    </source>
</evidence>
<comment type="catalytic activity">
    <reaction evidence="1">
        <text>ATP + protein L-histidine = ADP + protein N-phospho-L-histidine.</text>
        <dbReference type="EC" id="2.7.13.3"/>
    </reaction>
</comment>
<dbReference type="InterPro" id="IPR011006">
    <property type="entry name" value="CheY-like_superfamily"/>
</dbReference>
<dbReference type="SUPFAM" id="SSF52172">
    <property type="entry name" value="CheY-like"/>
    <property type="match status" value="1"/>
</dbReference>
<dbReference type="GO" id="GO:0000155">
    <property type="term" value="F:phosphorelay sensor kinase activity"/>
    <property type="evidence" value="ECO:0007669"/>
    <property type="project" value="TreeGrafter"/>
</dbReference>
<dbReference type="Gene3D" id="3.40.50.2300">
    <property type="match status" value="1"/>
</dbReference>
<dbReference type="EC" id="2.7.13.3" evidence="2"/>
<dbReference type="InterPro" id="IPR003594">
    <property type="entry name" value="HATPase_dom"/>
</dbReference>
<dbReference type="CDD" id="cd17574">
    <property type="entry name" value="REC_OmpR"/>
    <property type="match status" value="1"/>
</dbReference>
<evidence type="ECO:0000259" key="6">
    <source>
        <dbReference type="PROSITE" id="PS50110"/>
    </source>
</evidence>
<dbReference type="SMART" id="SM00448">
    <property type="entry name" value="REC"/>
    <property type="match status" value="1"/>
</dbReference>
<dbReference type="eggNOG" id="COG4251">
    <property type="taxonomic scope" value="Bacteria"/>
</dbReference>
<reference evidence="7" key="1">
    <citation type="submission" date="2006-03" db="EMBL/GenBank/DDBJ databases">
        <authorList>
            <person name="Bowman J."/>
            <person name="Ferriera S."/>
            <person name="Johnson J."/>
            <person name="Kravitz S."/>
            <person name="Halpern A."/>
            <person name="Remington K."/>
            <person name="Beeson K."/>
            <person name="Tran B."/>
            <person name="Rogers Y.-H."/>
            <person name="Friedman R."/>
            <person name="Venter J.C."/>
        </authorList>
    </citation>
    <scope>NUCLEOTIDE SEQUENCE [LARGE SCALE GENOMIC DNA]</scope>
    <source>
        <strain evidence="7">ATCC 700755</strain>
    </source>
</reference>
<dbReference type="OrthoDB" id="9781208at2"/>
<dbReference type="Gene3D" id="3.30.565.10">
    <property type="entry name" value="Histidine kinase-like ATPase, C-terminal domain"/>
    <property type="match status" value="1"/>
</dbReference>
<dbReference type="InterPro" id="IPR004358">
    <property type="entry name" value="Sig_transdc_His_kin-like_C"/>
</dbReference>
<feature type="domain" description="Response regulatory" evidence="6">
    <location>
        <begin position="3"/>
        <end position="119"/>
    </location>
</feature>
<dbReference type="HOGENOM" id="CLU_000445_114_72_10"/>
<evidence type="ECO:0000256" key="4">
    <source>
        <dbReference type="PROSITE-ProRule" id="PRU00169"/>
    </source>
</evidence>
<proteinExistence type="predicted"/>
<feature type="modified residue" description="4-aspartylphosphate" evidence="4">
    <location>
        <position position="52"/>
    </location>
</feature>
<dbReference type="Pfam" id="PF02518">
    <property type="entry name" value="HATPase_c"/>
    <property type="match status" value="1"/>
</dbReference>
<dbReference type="KEGG" id="ptq:P700755_001496"/>
<dbReference type="STRING" id="313595.P700755_001496"/>
<keyword evidence="3 4" id="KW-0597">Phosphoprotein</keyword>
<reference evidence="7" key="2">
    <citation type="submission" date="2012-09" db="EMBL/GenBank/DDBJ databases">
        <title>The complete sequence of Psychroflexus torquis an extreme psychrophile from sea-ice that is stimulated by light.</title>
        <authorList>
            <person name="Feng S."/>
            <person name="Powell S.M."/>
            <person name="Bowman J.P."/>
        </authorList>
    </citation>
    <scope>NUCLEOTIDE SEQUENCE [LARGE SCALE GENOMIC DNA]</scope>
    <source>
        <strain evidence="7">ATCC 700755</strain>
    </source>
</reference>
<protein>
    <recommendedName>
        <fullName evidence="2">histidine kinase</fullName>
        <ecNumber evidence="2">2.7.13.3</ecNumber>
    </recommendedName>
</protein>
<accession>K4ISD0</accession>
<dbReference type="EMBL" id="CP003879">
    <property type="protein sequence ID" value="AFU68390.1"/>
    <property type="molecule type" value="Genomic_DNA"/>
</dbReference>
<feature type="domain" description="Histidine kinase" evidence="5">
    <location>
        <begin position="153"/>
        <end position="362"/>
    </location>
</feature>
<dbReference type="InterPro" id="IPR005467">
    <property type="entry name" value="His_kinase_dom"/>
</dbReference>
<dbReference type="PRINTS" id="PR00344">
    <property type="entry name" value="BCTRLSENSOR"/>
</dbReference>
<dbReference type="InterPro" id="IPR001789">
    <property type="entry name" value="Sig_transdc_resp-reg_receiver"/>
</dbReference>
<dbReference type="PROSITE" id="PS50110">
    <property type="entry name" value="RESPONSE_REGULATORY"/>
    <property type="match status" value="1"/>
</dbReference>
<organism evidence="7 8">
    <name type="scientific">Psychroflexus torquis (strain ATCC 700755 / CIP 106069 / ACAM 623)</name>
    <dbReference type="NCBI Taxonomy" id="313595"/>
    <lineage>
        <taxon>Bacteria</taxon>
        <taxon>Pseudomonadati</taxon>
        <taxon>Bacteroidota</taxon>
        <taxon>Flavobacteriia</taxon>
        <taxon>Flavobacteriales</taxon>
        <taxon>Flavobacteriaceae</taxon>
        <taxon>Psychroflexus</taxon>
    </lineage>
</organism>
<dbReference type="RefSeq" id="WP_015023990.1">
    <property type="nucleotide sequence ID" value="NC_018721.1"/>
</dbReference>
<dbReference type="SUPFAM" id="SSF55874">
    <property type="entry name" value="ATPase domain of HSP90 chaperone/DNA topoisomerase II/histidine kinase"/>
    <property type="match status" value="1"/>
</dbReference>
<dbReference type="eggNOG" id="COG0745">
    <property type="taxonomic scope" value="Bacteria"/>
</dbReference>
<dbReference type="AlphaFoldDB" id="K4ISD0"/>
<dbReference type="PROSITE" id="PS50109">
    <property type="entry name" value="HIS_KIN"/>
    <property type="match status" value="1"/>
</dbReference>
<evidence type="ECO:0000256" key="2">
    <source>
        <dbReference type="ARBA" id="ARBA00012438"/>
    </source>
</evidence>